<name>A0A5J4UJF2_9EUKA</name>
<proteinExistence type="predicted"/>
<gene>
    <name evidence="2" type="ORF">EZS28_034422</name>
</gene>
<organism evidence="2 3">
    <name type="scientific">Streblomastix strix</name>
    <dbReference type="NCBI Taxonomy" id="222440"/>
    <lineage>
        <taxon>Eukaryota</taxon>
        <taxon>Metamonada</taxon>
        <taxon>Preaxostyla</taxon>
        <taxon>Oxymonadida</taxon>
        <taxon>Streblomastigidae</taxon>
        <taxon>Streblomastix</taxon>
    </lineage>
</organism>
<feature type="compositionally biased region" description="Acidic residues" evidence="1">
    <location>
        <begin position="178"/>
        <end position="188"/>
    </location>
</feature>
<comment type="caution">
    <text evidence="2">The sequence shown here is derived from an EMBL/GenBank/DDBJ whole genome shotgun (WGS) entry which is preliminary data.</text>
</comment>
<evidence type="ECO:0000313" key="3">
    <source>
        <dbReference type="Proteomes" id="UP000324800"/>
    </source>
</evidence>
<evidence type="ECO:0000313" key="2">
    <source>
        <dbReference type="EMBL" id="KAA6370052.1"/>
    </source>
</evidence>
<accession>A0A5J4UJF2</accession>
<reference evidence="2 3" key="1">
    <citation type="submission" date="2019-03" db="EMBL/GenBank/DDBJ databases">
        <title>Single cell metagenomics reveals metabolic interactions within the superorganism composed of flagellate Streblomastix strix and complex community of Bacteroidetes bacteria on its surface.</title>
        <authorList>
            <person name="Treitli S.C."/>
            <person name="Kolisko M."/>
            <person name="Husnik F."/>
            <person name="Keeling P."/>
            <person name="Hampl V."/>
        </authorList>
    </citation>
    <scope>NUCLEOTIDE SEQUENCE [LARGE SCALE GENOMIC DNA]</scope>
    <source>
        <strain evidence="2">ST1C</strain>
    </source>
</reference>
<feature type="region of interest" description="Disordered" evidence="1">
    <location>
        <begin position="178"/>
        <end position="198"/>
    </location>
</feature>
<evidence type="ECO:0000256" key="1">
    <source>
        <dbReference type="SAM" id="MobiDB-lite"/>
    </source>
</evidence>
<sequence>MFFPSLITTLKLSPQSMKMIEDEGTIYLYGDRVSALTWNDQTGMIIWTYLECTGMIHSLMPMHVVEEEQVSQTNQDQTFSELSEKSNLEASIHSTIENPTHKTQTPHPTLVWIDFVDRKLTFGTVDQRRVVNRNIKDLPSLPLAVAHIPTMHCIAVLCREYPQYPYFGQIINSDDKFETEDFYNEDEKDQNNRKNQKP</sequence>
<dbReference type="EMBL" id="SNRW01015771">
    <property type="protein sequence ID" value="KAA6370052.1"/>
    <property type="molecule type" value="Genomic_DNA"/>
</dbReference>
<dbReference type="Proteomes" id="UP000324800">
    <property type="component" value="Unassembled WGS sequence"/>
</dbReference>
<protein>
    <submittedName>
        <fullName evidence="2">Uncharacterized protein</fullName>
    </submittedName>
</protein>
<dbReference type="AlphaFoldDB" id="A0A5J4UJF2"/>